<evidence type="ECO:0000256" key="8">
    <source>
        <dbReference type="ARBA" id="ARBA00022989"/>
    </source>
</evidence>
<keyword evidence="10" id="KW-0472">Membrane</keyword>
<evidence type="ECO:0000256" key="5">
    <source>
        <dbReference type="ARBA" id="ARBA00022692"/>
    </source>
</evidence>
<keyword evidence="5" id="KW-0812">Transmembrane</keyword>
<dbReference type="PANTHER" id="PTHR11961">
    <property type="entry name" value="CYTOCHROME C"/>
    <property type="match status" value="1"/>
</dbReference>
<keyword evidence="7" id="KW-0249">Electron transport</keyword>
<evidence type="ECO:0000256" key="9">
    <source>
        <dbReference type="ARBA" id="ARBA00023004"/>
    </source>
</evidence>
<keyword evidence="15" id="KW-1185">Reference proteome</keyword>
<evidence type="ECO:0000256" key="3">
    <source>
        <dbReference type="ARBA" id="ARBA00022475"/>
    </source>
</evidence>
<dbReference type="PRINTS" id="PR00604">
    <property type="entry name" value="CYTCHRMECIAB"/>
</dbReference>
<comment type="caution">
    <text evidence="14">The sequence shown here is derived from an EMBL/GenBank/DDBJ whole genome shotgun (WGS) entry which is preliminary data.</text>
</comment>
<evidence type="ECO:0000256" key="10">
    <source>
        <dbReference type="ARBA" id="ARBA00023136"/>
    </source>
</evidence>
<keyword evidence="9 11" id="KW-0408">Iron</keyword>
<dbReference type="GO" id="GO:0046872">
    <property type="term" value="F:metal ion binding"/>
    <property type="evidence" value="ECO:0007669"/>
    <property type="project" value="UniProtKB-KW"/>
</dbReference>
<feature type="domain" description="Cytochrome c" evidence="13">
    <location>
        <begin position="70"/>
        <end position="174"/>
    </location>
</feature>
<protein>
    <submittedName>
        <fullName evidence="14">Cytochrome c</fullName>
    </submittedName>
</protein>
<keyword evidence="3" id="KW-1003">Cell membrane</keyword>
<evidence type="ECO:0000313" key="14">
    <source>
        <dbReference type="EMBL" id="TCT08825.1"/>
    </source>
</evidence>
<dbReference type="FunFam" id="1.10.760.10:FF:000026">
    <property type="entry name" value="Cytochrome C, membrane-bound"/>
    <property type="match status" value="1"/>
</dbReference>
<dbReference type="InterPro" id="IPR009056">
    <property type="entry name" value="Cyt_c-like_dom"/>
</dbReference>
<evidence type="ECO:0000256" key="6">
    <source>
        <dbReference type="ARBA" id="ARBA00022723"/>
    </source>
</evidence>
<dbReference type="GO" id="GO:0020037">
    <property type="term" value="F:heme binding"/>
    <property type="evidence" value="ECO:0007669"/>
    <property type="project" value="InterPro"/>
</dbReference>
<keyword evidence="4 11" id="KW-0349">Heme</keyword>
<evidence type="ECO:0000256" key="7">
    <source>
        <dbReference type="ARBA" id="ARBA00022982"/>
    </source>
</evidence>
<gene>
    <name evidence="14" type="ORF">EDC22_108138</name>
</gene>
<dbReference type="InterPro" id="IPR002327">
    <property type="entry name" value="Cyt_c_1A/1B"/>
</dbReference>
<evidence type="ECO:0000259" key="13">
    <source>
        <dbReference type="PROSITE" id="PS51007"/>
    </source>
</evidence>
<evidence type="ECO:0000256" key="12">
    <source>
        <dbReference type="SAM" id="MobiDB-lite"/>
    </source>
</evidence>
<dbReference type="Gene3D" id="1.10.760.10">
    <property type="entry name" value="Cytochrome c-like domain"/>
    <property type="match status" value="1"/>
</dbReference>
<keyword evidence="2" id="KW-0813">Transport</keyword>
<keyword evidence="6 11" id="KW-0479">Metal-binding</keyword>
<reference evidence="14 15" key="1">
    <citation type="submission" date="2019-03" db="EMBL/GenBank/DDBJ databases">
        <title>Genomic Encyclopedia of Type Strains, Phase IV (KMG-IV): sequencing the most valuable type-strain genomes for metagenomic binning, comparative biology and taxonomic classification.</title>
        <authorList>
            <person name="Goeker M."/>
        </authorList>
    </citation>
    <scope>NUCLEOTIDE SEQUENCE [LARGE SCALE GENOMIC DNA]</scope>
    <source>
        <strain evidence="14 15">DSM 19345</strain>
    </source>
</reference>
<feature type="region of interest" description="Disordered" evidence="12">
    <location>
        <begin position="180"/>
        <end position="205"/>
    </location>
</feature>
<evidence type="ECO:0000256" key="4">
    <source>
        <dbReference type="ARBA" id="ARBA00022617"/>
    </source>
</evidence>
<accession>A0A4R3MBK1</accession>
<keyword evidence="8" id="KW-1133">Transmembrane helix</keyword>
<evidence type="ECO:0000313" key="15">
    <source>
        <dbReference type="Proteomes" id="UP000295678"/>
    </source>
</evidence>
<evidence type="ECO:0000256" key="2">
    <source>
        <dbReference type="ARBA" id="ARBA00022448"/>
    </source>
</evidence>
<dbReference type="Proteomes" id="UP000295678">
    <property type="component" value="Unassembled WGS sequence"/>
</dbReference>
<dbReference type="GO" id="GO:0009055">
    <property type="term" value="F:electron transfer activity"/>
    <property type="evidence" value="ECO:0007669"/>
    <property type="project" value="InterPro"/>
</dbReference>
<feature type="compositionally biased region" description="Low complexity" evidence="12">
    <location>
        <begin position="181"/>
        <end position="205"/>
    </location>
</feature>
<dbReference type="GO" id="GO:0005886">
    <property type="term" value="C:plasma membrane"/>
    <property type="evidence" value="ECO:0007669"/>
    <property type="project" value="UniProtKB-SubCell"/>
</dbReference>
<dbReference type="OrthoDB" id="9805828at2"/>
<dbReference type="RefSeq" id="WP_132807227.1">
    <property type="nucleotide sequence ID" value="NZ_SMAK01000008.1"/>
</dbReference>
<dbReference type="InterPro" id="IPR036909">
    <property type="entry name" value="Cyt_c-like_dom_sf"/>
</dbReference>
<organism evidence="14 15">
    <name type="scientific">Tepidamorphus gemmatus</name>
    <dbReference type="NCBI Taxonomy" id="747076"/>
    <lineage>
        <taxon>Bacteria</taxon>
        <taxon>Pseudomonadati</taxon>
        <taxon>Pseudomonadota</taxon>
        <taxon>Alphaproteobacteria</taxon>
        <taxon>Hyphomicrobiales</taxon>
        <taxon>Tepidamorphaceae</taxon>
        <taxon>Tepidamorphus</taxon>
    </lineage>
</organism>
<dbReference type="PROSITE" id="PS51007">
    <property type="entry name" value="CYTC"/>
    <property type="match status" value="1"/>
</dbReference>
<name>A0A4R3MBK1_9HYPH</name>
<dbReference type="SUPFAM" id="SSF46626">
    <property type="entry name" value="Cytochrome c"/>
    <property type="match status" value="1"/>
</dbReference>
<comment type="subcellular location">
    <subcellularLocation>
        <location evidence="1">Cell membrane</location>
        <topology evidence="1">Single-pass membrane protein</topology>
    </subcellularLocation>
</comment>
<proteinExistence type="predicted"/>
<sequence length="205" mass="21667">MDSFEFNKFAGAILLTLLVTLGVSILAEELYTAHTPEKPGYEVAVAEEEAGEAEAEAEEVVPLGVLLASADVQRGEAQARKCVACHTFDEGGANKVGPNLWEIVGRTIASHEGFSYSAAMREHVNAEGNTWTYENLDHFLANPREFMPGTAMAFAGLRRADERADLLAYLQTLSSNPVPFPAADDAAGSGGAPAAAETAAPPTTQ</sequence>
<dbReference type="AlphaFoldDB" id="A0A4R3MBK1"/>
<evidence type="ECO:0000256" key="1">
    <source>
        <dbReference type="ARBA" id="ARBA00004162"/>
    </source>
</evidence>
<dbReference type="Pfam" id="PF00034">
    <property type="entry name" value="Cytochrom_C"/>
    <property type="match status" value="1"/>
</dbReference>
<dbReference type="EMBL" id="SMAK01000008">
    <property type="protein sequence ID" value="TCT08825.1"/>
    <property type="molecule type" value="Genomic_DNA"/>
</dbReference>
<evidence type="ECO:0000256" key="11">
    <source>
        <dbReference type="PROSITE-ProRule" id="PRU00433"/>
    </source>
</evidence>